<dbReference type="Gene3D" id="1.25.40.10">
    <property type="entry name" value="Tetratricopeptide repeat domain"/>
    <property type="match status" value="2"/>
</dbReference>
<dbReference type="OrthoDB" id="251560at2"/>
<dbReference type="EMBL" id="CP036261">
    <property type="protein sequence ID" value="QDS91064.1"/>
    <property type="molecule type" value="Genomic_DNA"/>
</dbReference>
<evidence type="ECO:0000313" key="1">
    <source>
        <dbReference type="EMBL" id="QDS91064.1"/>
    </source>
</evidence>
<dbReference type="InterPro" id="IPR011990">
    <property type="entry name" value="TPR-like_helical_dom_sf"/>
</dbReference>
<sequence>MSFHNLDLNGTSLMARMHGSPLRTAEDMCSPQQRRSVCRSIGLPASIKCMAFVMLLGLPGVATAQFDQVYPLRGTPMNGEFVGSTPTAVTIKVQGTDREIAVNEIRRLGFKEDPAELKQARARVLAGDYQSAMDELKKINPASVTRPIILQDLQFYLALCEGRLALSSGGDKGRAASSMLAFVRKASKSHHFFTAAETLGDLAVALGKYPEAIKYYGAISAQAPWPDYKMHAVMLEARALMAQKDFAGAEKKFASLAGVSAATAEIKRQQLLAQVGVARCQAETGSPDASIAKIEKLIAESDESDAELFGRAYNALGACYLKANKPKEALMAYLHVDVLFYDQPEIHAEALYQLSKLWEQVKKTDRAVAARNLLNDRYAGSRWASM</sequence>
<gene>
    <name evidence="1" type="ORF">EC9_52840</name>
</gene>
<dbReference type="AlphaFoldDB" id="A0A517M871"/>
<evidence type="ECO:0008006" key="3">
    <source>
        <dbReference type="Google" id="ProtNLM"/>
    </source>
</evidence>
<name>A0A517M871_9BACT</name>
<organism evidence="1 2">
    <name type="scientific">Rosistilla ulvae</name>
    <dbReference type="NCBI Taxonomy" id="1930277"/>
    <lineage>
        <taxon>Bacteria</taxon>
        <taxon>Pseudomonadati</taxon>
        <taxon>Planctomycetota</taxon>
        <taxon>Planctomycetia</taxon>
        <taxon>Pirellulales</taxon>
        <taxon>Pirellulaceae</taxon>
        <taxon>Rosistilla</taxon>
    </lineage>
</organism>
<proteinExistence type="predicted"/>
<dbReference type="Proteomes" id="UP000319557">
    <property type="component" value="Chromosome"/>
</dbReference>
<keyword evidence="2" id="KW-1185">Reference proteome</keyword>
<reference evidence="1 2" key="1">
    <citation type="submission" date="2019-02" db="EMBL/GenBank/DDBJ databases">
        <title>Deep-cultivation of Planctomycetes and their phenomic and genomic characterization uncovers novel biology.</title>
        <authorList>
            <person name="Wiegand S."/>
            <person name="Jogler M."/>
            <person name="Boedeker C."/>
            <person name="Pinto D."/>
            <person name="Vollmers J."/>
            <person name="Rivas-Marin E."/>
            <person name="Kohn T."/>
            <person name="Peeters S.H."/>
            <person name="Heuer A."/>
            <person name="Rast P."/>
            <person name="Oberbeckmann S."/>
            <person name="Bunk B."/>
            <person name="Jeske O."/>
            <person name="Meyerdierks A."/>
            <person name="Storesund J.E."/>
            <person name="Kallscheuer N."/>
            <person name="Luecker S."/>
            <person name="Lage O.M."/>
            <person name="Pohl T."/>
            <person name="Merkel B.J."/>
            <person name="Hornburger P."/>
            <person name="Mueller R.-W."/>
            <person name="Bruemmer F."/>
            <person name="Labrenz M."/>
            <person name="Spormann A.M."/>
            <person name="Op den Camp H."/>
            <person name="Overmann J."/>
            <person name="Amann R."/>
            <person name="Jetten M.S.M."/>
            <person name="Mascher T."/>
            <person name="Medema M.H."/>
            <person name="Devos D.P."/>
            <person name="Kaster A.-K."/>
            <person name="Ovreas L."/>
            <person name="Rohde M."/>
            <person name="Galperin M.Y."/>
            <person name="Jogler C."/>
        </authorList>
    </citation>
    <scope>NUCLEOTIDE SEQUENCE [LARGE SCALE GENOMIC DNA]</scope>
    <source>
        <strain evidence="1 2">EC9</strain>
    </source>
</reference>
<protein>
    <recommendedName>
        <fullName evidence="3">Tetratricopeptide repeat protein</fullName>
    </recommendedName>
</protein>
<evidence type="ECO:0000313" key="2">
    <source>
        <dbReference type="Proteomes" id="UP000319557"/>
    </source>
</evidence>
<dbReference type="RefSeq" id="WP_145348764.1">
    <property type="nucleotide sequence ID" value="NZ_CP036261.1"/>
</dbReference>
<dbReference type="KEGG" id="ruv:EC9_52840"/>
<accession>A0A517M871</accession>
<dbReference type="SUPFAM" id="SSF48452">
    <property type="entry name" value="TPR-like"/>
    <property type="match status" value="2"/>
</dbReference>